<dbReference type="SUPFAM" id="SSF53335">
    <property type="entry name" value="S-adenosyl-L-methionine-dependent methyltransferases"/>
    <property type="match status" value="1"/>
</dbReference>
<evidence type="ECO:0000313" key="4">
    <source>
        <dbReference type="EMBL" id="MDR6268669.1"/>
    </source>
</evidence>
<dbReference type="EMBL" id="JAVDQF010000001">
    <property type="protein sequence ID" value="MDR6268669.1"/>
    <property type="molecule type" value="Genomic_DNA"/>
</dbReference>
<sequence length="281" mass="29947">MNPSTPNSARIGITSRDPGLAFTDGALQFEAWSEALWDPAARTVVRTAALQPGEKVLDACCGSGAATLPAALAVGPEGSVDGVDLSSGLLALAGKKLAEAQILNATLTHADVTAWRGHRTFDAVLCSYSIFFFNQMADGVQHLASMLRPGGRMVLNTWVRGALSPLAELILQAAITERPRLAEVVPLANQNMDLISAPEAFADWLTGCGLESVQVSMHPLTLRVDAEMAWALVMGSGWRTLLPRDPEAISRVRQEFLGSVRALGDTVEFNSDTLVAEAVRR</sequence>
<keyword evidence="5" id="KW-1185">Reference proteome</keyword>
<dbReference type="InterPro" id="IPR029063">
    <property type="entry name" value="SAM-dependent_MTases_sf"/>
</dbReference>
<dbReference type="Pfam" id="PF13649">
    <property type="entry name" value="Methyltransf_25"/>
    <property type="match status" value="1"/>
</dbReference>
<dbReference type="Proteomes" id="UP001185069">
    <property type="component" value="Unassembled WGS sequence"/>
</dbReference>
<evidence type="ECO:0000256" key="1">
    <source>
        <dbReference type="ARBA" id="ARBA00022603"/>
    </source>
</evidence>
<evidence type="ECO:0000259" key="3">
    <source>
        <dbReference type="Pfam" id="PF13649"/>
    </source>
</evidence>
<keyword evidence="1" id="KW-0489">Methyltransferase</keyword>
<name>A0ABU1J8D0_9MICC</name>
<protein>
    <submittedName>
        <fullName evidence="4">Ubiquinone/menaquinone biosynthesis C-methylase UbiE</fullName>
    </submittedName>
</protein>
<organism evidence="4 5">
    <name type="scientific">Arthrobacter russicus</name>
    <dbReference type="NCBI Taxonomy" id="172040"/>
    <lineage>
        <taxon>Bacteria</taxon>
        <taxon>Bacillati</taxon>
        <taxon>Actinomycetota</taxon>
        <taxon>Actinomycetes</taxon>
        <taxon>Micrococcales</taxon>
        <taxon>Micrococcaceae</taxon>
        <taxon>Arthrobacter</taxon>
    </lineage>
</organism>
<dbReference type="PANTHER" id="PTHR43861">
    <property type="entry name" value="TRANS-ACONITATE 2-METHYLTRANSFERASE-RELATED"/>
    <property type="match status" value="1"/>
</dbReference>
<dbReference type="CDD" id="cd02440">
    <property type="entry name" value="AdoMet_MTases"/>
    <property type="match status" value="1"/>
</dbReference>
<comment type="caution">
    <text evidence="4">The sequence shown here is derived from an EMBL/GenBank/DDBJ whole genome shotgun (WGS) entry which is preliminary data.</text>
</comment>
<dbReference type="RefSeq" id="WP_309796458.1">
    <property type="nucleotide sequence ID" value="NZ_BAAAHY010000006.1"/>
</dbReference>
<evidence type="ECO:0000256" key="2">
    <source>
        <dbReference type="ARBA" id="ARBA00022679"/>
    </source>
</evidence>
<keyword evidence="2" id="KW-0808">Transferase</keyword>
<dbReference type="Gene3D" id="3.40.50.150">
    <property type="entry name" value="Vaccinia Virus protein VP39"/>
    <property type="match status" value="1"/>
</dbReference>
<evidence type="ECO:0000313" key="5">
    <source>
        <dbReference type="Proteomes" id="UP001185069"/>
    </source>
</evidence>
<reference evidence="4 5" key="1">
    <citation type="submission" date="2023-07" db="EMBL/GenBank/DDBJ databases">
        <title>Sequencing the genomes of 1000 actinobacteria strains.</title>
        <authorList>
            <person name="Klenk H.-P."/>
        </authorList>
    </citation>
    <scope>NUCLEOTIDE SEQUENCE [LARGE SCALE GENOMIC DNA]</scope>
    <source>
        <strain evidence="4 5">DSM 14555</strain>
    </source>
</reference>
<gene>
    <name evidence="4" type="ORF">JOE69_000907</name>
</gene>
<dbReference type="InterPro" id="IPR041698">
    <property type="entry name" value="Methyltransf_25"/>
</dbReference>
<accession>A0ABU1J8D0</accession>
<dbReference type="PANTHER" id="PTHR43861:SF1">
    <property type="entry name" value="TRANS-ACONITATE 2-METHYLTRANSFERASE"/>
    <property type="match status" value="1"/>
</dbReference>
<feature type="domain" description="Methyltransferase" evidence="3">
    <location>
        <begin position="56"/>
        <end position="151"/>
    </location>
</feature>
<proteinExistence type="predicted"/>
<keyword evidence="4" id="KW-0830">Ubiquinone</keyword>